<proteinExistence type="inferred from homology"/>
<evidence type="ECO:0000256" key="1">
    <source>
        <dbReference type="ARBA" id="ARBA00009437"/>
    </source>
</evidence>
<gene>
    <name evidence="7" type="ORF">GOOTI_182_00580</name>
</gene>
<dbReference type="Gene3D" id="1.10.10.10">
    <property type="entry name" value="Winged helix-like DNA-binding domain superfamily/Winged helix DNA-binding domain"/>
    <property type="match status" value="1"/>
</dbReference>
<dbReference type="Proteomes" id="UP000005038">
    <property type="component" value="Unassembled WGS sequence"/>
</dbReference>
<dbReference type="STRING" id="1108044.GOOTI_182_00580"/>
<keyword evidence="5" id="KW-0804">Transcription</keyword>
<keyword evidence="3" id="KW-0238">DNA-binding</keyword>
<name>H5TQM8_GORO1</name>
<keyword evidence="2" id="KW-0805">Transcription regulation</keyword>
<dbReference type="GO" id="GO:0003677">
    <property type="term" value="F:DNA binding"/>
    <property type="evidence" value="ECO:0007669"/>
    <property type="project" value="UniProtKB-KW"/>
</dbReference>
<dbReference type="PRINTS" id="PR00039">
    <property type="entry name" value="HTHLYSR"/>
</dbReference>
<dbReference type="InterPro" id="IPR036388">
    <property type="entry name" value="WH-like_DNA-bd_sf"/>
</dbReference>
<dbReference type="InterPro" id="IPR000847">
    <property type="entry name" value="LysR_HTH_N"/>
</dbReference>
<dbReference type="SUPFAM" id="SSF53850">
    <property type="entry name" value="Periplasmic binding protein-like II"/>
    <property type="match status" value="1"/>
</dbReference>
<dbReference type="Gene3D" id="3.40.190.10">
    <property type="entry name" value="Periplasmic binding protein-like II"/>
    <property type="match status" value="2"/>
</dbReference>
<evidence type="ECO:0000256" key="2">
    <source>
        <dbReference type="ARBA" id="ARBA00023015"/>
    </source>
</evidence>
<keyword evidence="8" id="KW-1185">Reference proteome</keyword>
<comment type="similarity">
    <text evidence="1">Belongs to the LysR transcriptional regulatory family.</text>
</comment>
<dbReference type="GO" id="GO:0003700">
    <property type="term" value="F:DNA-binding transcription factor activity"/>
    <property type="evidence" value="ECO:0007669"/>
    <property type="project" value="InterPro"/>
</dbReference>
<keyword evidence="4" id="KW-0010">Activator</keyword>
<reference evidence="7" key="1">
    <citation type="submission" date="2012-02" db="EMBL/GenBank/DDBJ databases">
        <title>Whole genome shotgun sequence of Gordonia otitidis NBRC 100426.</title>
        <authorList>
            <person name="Yoshida I."/>
            <person name="Hosoyama A."/>
            <person name="Tsuchikane K."/>
            <person name="Katsumata H."/>
            <person name="Yamazaki S."/>
            <person name="Fujita N."/>
        </authorList>
    </citation>
    <scope>NUCLEOTIDE SEQUENCE [LARGE SCALE GENOMIC DNA]</scope>
    <source>
        <strain evidence="7">NBRC 100426</strain>
    </source>
</reference>
<feature type="domain" description="HTH lysR-type" evidence="6">
    <location>
        <begin position="8"/>
        <end position="66"/>
    </location>
</feature>
<dbReference type="InterPro" id="IPR005119">
    <property type="entry name" value="LysR_subst-bd"/>
</dbReference>
<evidence type="ECO:0000256" key="3">
    <source>
        <dbReference type="ARBA" id="ARBA00023125"/>
    </source>
</evidence>
<protein>
    <submittedName>
        <fullName evidence="7">LysR family transcriptional regulator</fullName>
    </submittedName>
</protein>
<evidence type="ECO:0000259" key="6">
    <source>
        <dbReference type="PROSITE" id="PS50931"/>
    </source>
</evidence>
<dbReference type="InterPro" id="IPR036390">
    <property type="entry name" value="WH_DNA-bd_sf"/>
</dbReference>
<dbReference type="PANTHER" id="PTHR30346:SF0">
    <property type="entry name" value="HCA OPERON TRANSCRIPTIONAL ACTIVATOR HCAR"/>
    <property type="match status" value="1"/>
</dbReference>
<dbReference type="AlphaFoldDB" id="H5TQM8"/>
<dbReference type="PROSITE" id="PS50931">
    <property type="entry name" value="HTH_LYSR"/>
    <property type="match status" value="1"/>
</dbReference>
<dbReference type="GO" id="GO:0032993">
    <property type="term" value="C:protein-DNA complex"/>
    <property type="evidence" value="ECO:0007669"/>
    <property type="project" value="TreeGrafter"/>
</dbReference>
<evidence type="ECO:0000256" key="5">
    <source>
        <dbReference type="ARBA" id="ARBA00023163"/>
    </source>
</evidence>
<dbReference type="FunFam" id="1.10.10.10:FF:000001">
    <property type="entry name" value="LysR family transcriptional regulator"/>
    <property type="match status" value="1"/>
</dbReference>
<evidence type="ECO:0000313" key="7">
    <source>
        <dbReference type="EMBL" id="GAB35786.1"/>
    </source>
</evidence>
<accession>H5TQM8</accession>
<dbReference type="EMBL" id="BAFB01000182">
    <property type="protein sequence ID" value="GAB35786.1"/>
    <property type="molecule type" value="Genomic_DNA"/>
</dbReference>
<evidence type="ECO:0000313" key="8">
    <source>
        <dbReference type="Proteomes" id="UP000005038"/>
    </source>
</evidence>
<dbReference type="SUPFAM" id="SSF46785">
    <property type="entry name" value="Winged helix' DNA-binding domain"/>
    <property type="match status" value="1"/>
</dbReference>
<dbReference type="Pfam" id="PF00126">
    <property type="entry name" value="HTH_1"/>
    <property type="match status" value="1"/>
</dbReference>
<organism evidence="7 8">
    <name type="scientific">Gordonia otitidis (strain DSM 44809 / CCUG 52243 / JCM 12355 / NBRC 100426 / IFM 10032)</name>
    <dbReference type="NCBI Taxonomy" id="1108044"/>
    <lineage>
        <taxon>Bacteria</taxon>
        <taxon>Bacillati</taxon>
        <taxon>Actinomycetota</taxon>
        <taxon>Actinomycetes</taxon>
        <taxon>Mycobacteriales</taxon>
        <taxon>Gordoniaceae</taxon>
        <taxon>Gordonia</taxon>
    </lineage>
</organism>
<sequence>MRGVVADYTLRQLEYFVAVAEAGSITRAASAVHLSQSAMSTALTDLEAALGIQLLVRHHAKGITLTPAGRQLLVASRQLLASAADLRSVAHGLGGSLTGTLSIGCFEVIAPYLLPELLSVAAEKLPNLELLTTEVDLADLAEGVANGTFEMGIGYDLVDDPRLKRWPLRRVPPYVLLAGSHRLANRRKIRLAELADEPMALLDLPHSRDYFRQVFASADVEPLVRYRSTTVETCRALVGRGLAYTVLNLKSAVPTALDGHPVAAVPIADETPALTMVLLNAIAARPTRRAAVVAELCRDLFGDSASRAAAASR</sequence>
<comment type="caution">
    <text evidence="7">The sequence shown here is derived from an EMBL/GenBank/DDBJ whole genome shotgun (WGS) entry which is preliminary data.</text>
</comment>
<dbReference type="Pfam" id="PF03466">
    <property type="entry name" value="LysR_substrate"/>
    <property type="match status" value="1"/>
</dbReference>
<dbReference type="PANTHER" id="PTHR30346">
    <property type="entry name" value="TRANSCRIPTIONAL DUAL REGULATOR HCAR-RELATED"/>
    <property type="match status" value="1"/>
</dbReference>
<evidence type="ECO:0000256" key="4">
    <source>
        <dbReference type="ARBA" id="ARBA00023159"/>
    </source>
</evidence>